<dbReference type="EMBL" id="JAVFHQ010000011">
    <property type="protein sequence ID" value="KAK4547290.1"/>
    <property type="molecule type" value="Genomic_DNA"/>
</dbReference>
<evidence type="ECO:0000259" key="1">
    <source>
        <dbReference type="PROSITE" id="PS50097"/>
    </source>
</evidence>
<accession>A0AAV9JP05</accession>
<keyword evidence="3" id="KW-1185">Reference proteome</keyword>
<proteinExistence type="predicted"/>
<protein>
    <recommendedName>
        <fullName evidence="1">BTB domain-containing protein</fullName>
    </recommendedName>
</protein>
<organism evidence="2 3">
    <name type="scientific">Oleoguttula mirabilis</name>
    <dbReference type="NCBI Taxonomy" id="1507867"/>
    <lineage>
        <taxon>Eukaryota</taxon>
        <taxon>Fungi</taxon>
        <taxon>Dikarya</taxon>
        <taxon>Ascomycota</taxon>
        <taxon>Pezizomycotina</taxon>
        <taxon>Dothideomycetes</taxon>
        <taxon>Dothideomycetidae</taxon>
        <taxon>Mycosphaerellales</taxon>
        <taxon>Teratosphaeriaceae</taxon>
        <taxon>Oleoguttula</taxon>
    </lineage>
</organism>
<dbReference type="InterPro" id="IPR011333">
    <property type="entry name" value="SKP1/BTB/POZ_sf"/>
</dbReference>
<name>A0AAV9JP05_9PEZI</name>
<dbReference type="CDD" id="cd18186">
    <property type="entry name" value="BTB_POZ_ZBTB_KLHL-like"/>
    <property type="match status" value="1"/>
</dbReference>
<dbReference type="InterPro" id="IPR000210">
    <property type="entry name" value="BTB/POZ_dom"/>
</dbReference>
<dbReference type="Proteomes" id="UP001324427">
    <property type="component" value="Unassembled WGS sequence"/>
</dbReference>
<dbReference type="Gene3D" id="3.30.710.10">
    <property type="entry name" value="Potassium Channel Kv1.1, Chain A"/>
    <property type="match status" value="1"/>
</dbReference>
<comment type="caution">
    <text evidence="2">The sequence shown here is derived from an EMBL/GenBank/DDBJ whole genome shotgun (WGS) entry which is preliminary data.</text>
</comment>
<dbReference type="AlphaFoldDB" id="A0AAV9JP05"/>
<evidence type="ECO:0000313" key="3">
    <source>
        <dbReference type="Proteomes" id="UP001324427"/>
    </source>
</evidence>
<dbReference type="PROSITE" id="PS50097">
    <property type="entry name" value="BTB"/>
    <property type="match status" value="1"/>
</dbReference>
<sequence>MAKDFRCSVDELADFKAPVIAIIVGEGSTSTFYVDERLICQQSAFFKAALSKSWTEGARRVVRLPDEEEKVVHAYLHWLYHNKVACLDTENDGYSLLASLYVFGEKLLDKTFKDVIIDCIIATSRGLVVKDGTTNMHRFPAKESVDILYQGTSEGSPARQMLVDMHQVYAKETWINGDANHDFLVELTTALIRNDRYTASARLHNGACAYHCHGKDEQCPSKRAE</sequence>
<dbReference type="SUPFAM" id="SSF54695">
    <property type="entry name" value="POZ domain"/>
    <property type="match status" value="1"/>
</dbReference>
<feature type="domain" description="BTB" evidence="1">
    <location>
        <begin position="18"/>
        <end position="88"/>
    </location>
</feature>
<dbReference type="PANTHER" id="PTHR47843:SF2">
    <property type="entry name" value="BTB DOMAIN-CONTAINING PROTEIN"/>
    <property type="match status" value="1"/>
</dbReference>
<dbReference type="PANTHER" id="PTHR47843">
    <property type="entry name" value="BTB DOMAIN-CONTAINING PROTEIN-RELATED"/>
    <property type="match status" value="1"/>
</dbReference>
<evidence type="ECO:0000313" key="2">
    <source>
        <dbReference type="EMBL" id="KAK4547290.1"/>
    </source>
</evidence>
<reference evidence="2 3" key="1">
    <citation type="submission" date="2021-11" db="EMBL/GenBank/DDBJ databases">
        <title>Black yeast isolated from Biological Soil Crust.</title>
        <authorList>
            <person name="Kurbessoian T."/>
        </authorList>
    </citation>
    <scope>NUCLEOTIDE SEQUENCE [LARGE SCALE GENOMIC DNA]</scope>
    <source>
        <strain evidence="2 3">CCFEE 5522</strain>
    </source>
</reference>
<gene>
    <name evidence="2" type="ORF">LTR36_000945</name>
</gene>